<reference evidence="2" key="1">
    <citation type="submission" date="2020-06" db="EMBL/GenBank/DDBJ databases">
        <title>WGS assembly of Ceratodon purpureus strain R40.</title>
        <authorList>
            <person name="Carey S.B."/>
            <person name="Jenkins J."/>
            <person name="Shu S."/>
            <person name="Lovell J.T."/>
            <person name="Sreedasyam A."/>
            <person name="Maumus F."/>
            <person name="Tiley G.P."/>
            <person name="Fernandez-Pozo N."/>
            <person name="Barry K."/>
            <person name="Chen C."/>
            <person name="Wang M."/>
            <person name="Lipzen A."/>
            <person name="Daum C."/>
            <person name="Saski C.A."/>
            <person name="Payton A.C."/>
            <person name="Mcbreen J.C."/>
            <person name="Conrad R.E."/>
            <person name="Kollar L.M."/>
            <person name="Olsson S."/>
            <person name="Huttunen S."/>
            <person name="Landis J.B."/>
            <person name="Wickett N.J."/>
            <person name="Johnson M.G."/>
            <person name="Rensing S.A."/>
            <person name="Grimwood J."/>
            <person name="Schmutz J."/>
            <person name="Mcdaniel S.F."/>
        </authorList>
    </citation>
    <scope>NUCLEOTIDE SEQUENCE</scope>
    <source>
        <strain evidence="2">R40</strain>
    </source>
</reference>
<evidence type="ECO:0000256" key="1">
    <source>
        <dbReference type="SAM" id="MobiDB-lite"/>
    </source>
</evidence>
<keyword evidence="3" id="KW-1185">Reference proteome</keyword>
<comment type="caution">
    <text evidence="2">The sequence shown here is derived from an EMBL/GenBank/DDBJ whole genome shotgun (WGS) entry which is preliminary data.</text>
</comment>
<protein>
    <submittedName>
        <fullName evidence="2">Uncharacterized protein</fullName>
    </submittedName>
</protein>
<sequence>MAQVPQNAGTGDYVKAPEQYQREMPIGEQLVQLKDTVKGNINQFADQANIHYDQASNDPANPASDDRLARDLDTTAQHAATSVETAKGQVARAVDAAAQTAQSMKGAFVATKNQGTATPTSPNLPQQPPAAPAAQSVSESLGQTAATVTDAVKNFFTPRQTTPGTQPGMDNITTNMPQDVPRSAPQ</sequence>
<dbReference type="Proteomes" id="UP000822688">
    <property type="component" value="Chromosome 12"/>
</dbReference>
<feature type="compositionally biased region" description="Polar residues" evidence="1">
    <location>
        <begin position="111"/>
        <end position="124"/>
    </location>
</feature>
<feature type="compositionally biased region" description="Low complexity" evidence="1">
    <location>
        <begin position="157"/>
        <end position="168"/>
    </location>
</feature>
<evidence type="ECO:0000313" key="3">
    <source>
        <dbReference type="Proteomes" id="UP000822688"/>
    </source>
</evidence>
<gene>
    <name evidence="2" type="ORF">KC19_12G062900</name>
</gene>
<accession>A0A8T0G4C9</accession>
<dbReference type="AlphaFoldDB" id="A0A8T0G4C9"/>
<evidence type="ECO:0000313" key="2">
    <source>
        <dbReference type="EMBL" id="KAG0554103.1"/>
    </source>
</evidence>
<feature type="region of interest" description="Disordered" evidence="1">
    <location>
        <begin position="110"/>
        <end position="186"/>
    </location>
</feature>
<organism evidence="2 3">
    <name type="scientific">Ceratodon purpureus</name>
    <name type="common">Fire moss</name>
    <name type="synonym">Dicranum purpureum</name>
    <dbReference type="NCBI Taxonomy" id="3225"/>
    <lineage>
        <taxon>Eukaryota</taxon>
        <taxon>Viridiplantae</taxon>
        <taxon>Streptophyta</taxon>
        <taxon>Embryophyta</taxon>
        <taxon>Bryophyta</taxon>
        <taxon>Bryophytina</taxon>
        <taxon>Bryopsida</taxon>
        <taxon>Dicranidae</taxon>
        <taxon>Pseudoditrichales</taxon>
        <taxon>Ditrichaceae</taxon>
        <taxon>Ceratodon</taxon>
    </lineage>
</organism>
<feature type="compositionally biased region" description="Polar residues" evidence="1">
    <location>
        <begin position="136"/>
        <end position="147"/>
    </location>
</feature>
<proteinExistence type="predicted"/>
<dbReference type="EMBL" id="CM026433">
    <property type="protein sequence ID" value="KAG0554103.1"/>
    <property type="molecule type" value="Genomic_DNA"/>
</dbReference>
<name>A0A8T0G4C9_CERPU</name>